<protein>
    <submittedName>
        <fullName evidence="2">Class I SAM-dependent methyltransferase</fullName>
    </submittedName>
</protein>
<dbReference type="InterPro" id="IPR029063">
    <property type="entry name" value="SAM-dependent_MTases_sf"/>
</dbReference>
<dbReference type="InterPro" id="IPR013216">
    <property type="entry name" value="Methyltransf_11"/>
</dbReference>
<dbReference type="GO" id="GO:0032259">
    <property type="term" value="P:methylation"/>
    <property type="evidence" value="ECO:0007669"/>
    <property type="project" value="UniProtKB-KW"/>
</dbReference>
<evidence type="ECO:0000259" key="1">
    <source>
        <dbReference type="Pfam" id="PF08241"/>
    </source>
</evidence>
<comment type="caution">
    <text evidence="2">The sequence shown here is derived from an EMBL/GenBank/DDBJ whole genome shotgun (WGS) entry which is preliminary data.</text>
</comment>
<dbReference type="CDD" id="cd02440">
    <property type="entry name" value="AdoMet_MTases"/>
    <property type="match status" value="1"/>
</dbReference>
<organism evidence="2 3">
    <name type="scientific">Tectimicrobiota bacterium</name>
    <dbReference type="NCBI Taxonomy" id="2528274"/>
    <lineage>
        <taxon>Bacteria</taxon>
        <taxon>Pseudomonadati</taxon>
        <taxon>Nitrospinota/Tectimicrobiota group</taxon>
        <taxon>Candidatus Tectimicrobiota</taxon>
    </lineage>
</organism>
<keyword evidence="2" id="KW-0808">Transferase</keyword>
<proteinExistence type="predicted"/>
<keyword evidence="2" id="KW-0489">Methyltransferase</keyword>
<name>A0A933GNP2_UNCTE</name>
<dbReference type="SUPFAM" id="SSF53335">
    <property type="entry name" value="S-adenosyl-L-methionine-dependent methyltransferases"/>
    <property type="match status" value="1"/>
</dbReference>
<evidence type="ECO:0000313" key="3">
    <source>
        <dbReference type="Proteomes" id="UP000772181"/>
    </source>
</evidence>
<feature type="domain" description="Methyltransferase type 11" evidence="1">
    <location>
        <begin position="46"/>
        <end position="139"/>
    </location>
</feature>
<accession>A0A933GNP2</accession>
<dbReference type="Gene3D" id="3.40.50.150">
    <property type="entry name" value="Vaccinia Virus protein VP39"/>
    <property type="match status" value="1"/>
</dbReference>
<dbReference type="PANTHER" id="PTHR45036">
    <property type="entry name" value="METHYLTRANSFERASE LIKE 7B"/>
    <property type="match status" value="1"/>
</dbReference>
<dbReference type="Pfam" id="PF08241">
    <property type="entry name" value="Methyltransf_11"/>
    <property type="match status" value="1"/>
</dbReference>
<reference evidence="2" key="1">
    <citation type="submission" date="2020-07" db="EMBL/GenBank/DDBJ databases">
        <title>Huge and variable diversity of episymbiotic CPR bacteria and DPANN archaea in groundwater ecosystems.</title>
        <authorList>
            <person name="He C.Y."/>
            <person name="Keren R."/>
            <person name="Whittaker M."/>
            <person name="Farag I.F."/>
            <person name="Doudna J."/>
            <person name="Cate J.H.D."/>
            <person name="Banfield J.F."/>
        </authorList>
    </citation>
    <scope>NUCLEOTIDE SEQUENCE</scope>
    <source>
        <strain evidence="2">NC_groundwater_1482_Ag_S-0.65um_47_24</strain>
    </source>
</reference>
<sequence length="209" mass="23438">MNPSLTAKKKWNRNARVYDLMTFMETRGRSAAVKRDMLAICQGKILEVGIGTGHNLQFYPRNISIIGVDISDAMLRKAKRKLTELGGKATLICMDGENLAFRDASFDFVVSTCVFCSIPDPVEGLQEIARVLKPEGKLLMFEHVLSKKKLIAFIQNLLNPIMVKMGPNINRDTIGNIKRAHLEVIKEENVMLGDIFKRIDAVPLRPTPV</sequence>
<dbReference type="PANTHER" id="PTHR45036:SF1">
    <property type="entry name" value="METHYLTRANSFERASE LIKE 7A"/>
    <property type="match status" value="1"/>
</dbReference>
<dbReference type="AlphaFoldDB" id="A0A933GNP2"/>
<evidence type="ECO:0000313" key="2">
    <source>
        <dbReference type="EMBL" id="MBI4596064.1"/>
    </source>
</evidence>
<dbReference type="Proteomes" id="UP000772181">
    <property type="component" value="Unassembled WGS sequence"/>
</dbReference>
<dbReference type="GO" id="GO:0008757">
    <property type="term" value="F:S-adenosylmethionine-dependent methyltransferase activity"/>
    <property type="evidence" value="ECO:0007669"/>
    <property type="project" value="InterPro"/>
</dbReference>
<dbReference type="InterPro" id="IPR052356">
    <property type="entry name" value="Thiol_S-MT"/>
</dbReference>
<dbReference type="EMBL" id="JACQWF010000302">
    <property type="protein sequence ID" value="MBI4596064.1"/>
    <property type="molecule type" value="Genomic_DNA"/>
</dbReference>
<gene>
    <name evidence="2" type="ORF">HY730_06765</name>
</gene>